<organism evidence="1 2">
    <name type="scientific">Beauveria brongniartii RCEF 3172</name>
    <dbReference type="NCBI Taxonomy" id="1081107"/>
    <lineage>
        <taxon>Eukaryota</taxon>
        <taxon>Fungi</taxon>
        <taxon>Dikarya</taxon>
        <taxon>Ascomycota</taxon>
        <taxon>Pezizomycotina</taxon>
        <taxon>Sordariomycetes</taxon>
        <taxon>Hypocreomycetidae</taxon>
        <taxon>Hypocreales</taxon>
        <taxon>Cordycipitaceae</taxon>
        <taxon>Beauveria</taxon>
        <taxon>Beauveria brongniartii</taxon>
    </lineage>
</organism>
<dbReference type="Proteomes" id="UP000076863">
    <property type="component" value="Unassembled WGS sequence"/>
</dbReference>
<name>A0A166WMQ7_9HYPO</name>
<sequence>MPYAIHAQVCSSTLVTTLASARAADASFLPDYSDSGYRRMLRANLMVLQHMQQYIKVDLFVESASQALKHFECIVQRHGTTQLNDKESTVEATNPLHFSLDYIINPLGVFPIARTQAHDKHIPERFTKTQTTVCRSCTVASSPAQIHDEEGREAVEAGLSWDWDAQLPLLESIDYPTFLDDTILNDRASGNSYGFY</sequence>
<accession>A0A166WMQ7</accession>
<gene>
    <name evidence="1" type="ORF">BBO_08985</name>
</gene>
<reference evidence="1 2" key="1">
    <citation type="journal article" date="2016" name="Genome Biol. Evol.">
        <title>Divergent and convergent evolution of fungal pathogenicity.</title>
        <authorList>
            <person name="Shang Y."/>
            <person name="Xiao G."/>
            <person name="Zheng P."/>
            <person name="Cen K."/>
            <person name="Zhan S."/>
            <person name="Wang C."/>
        </authorList>
    </citation>
    <scope>NUCLEOTIDE SEQUENCE [LARGE SCALE GENOMIC DNA]</scope>
    <source>
        <strain evidence="1 2">RCEF 3172</strain>
    </source>
</reference>
<protein>
    <submittedName>
        <fullName evidence="1">Fungal transcriptional regulatory protein</fullName>
    </submittedName>
</protein>
<dbReference type="OrthoDB" id="2563500at2759"/>
<proteinExistence type="predicted"/>
<keyword evidence="2" id="KW-1185">Reference proteome</keyword>
<dbReference type="AlphaFoldDB" id="A0A166WMQ7"/>
<evidence type="ECO:0000313" key="1">
    <source>
        <dbReference type="EMBL" id="OAA34898.1"/>
    </source>
</evidence>
<comment type="caution">
    <text evidence="1">The sequence shown here is derived from an EMBL/GenBank/DDBJ whole genome shotgun (WGS) entry which is preliminary data.</text>
</comment>
<evidence type="ECO:0000313" key="2">
    <source>
        <dbReference type="Proteomes" id="UP000076863"/>
    </source>
</evidence>
<dbReference type="EMBL" id="AZHA01000047">
    <property type="protein sequence ID" value="OAA34898.1"/>
    <property type="molecule type" value="Genomic_DNA"/>
</dbReference>